<evidence type="ECO:0000313" key="2">
    <source>
        <dbReference type="EMBL" id="MBB4888687.1"/>
    </source>
</evidence>
<dbReference type="Proteomes" id="UP000556436">
    <property type="component" value="Unassembled WGS sequence"/>
</dbReference>
<feature type="transmembrane region" description="Helical" evidence="1">
    <location>
        <begin position="168"/>
        <end position="188"/>
    </location>
</feature>
<feature type="transmembrane region" description="Helical" evidence="1">
    <location>
        <begin position="77"/>
        <end position="97"/>
    </location>
</feature>
<evidence type="ECO:0008006" key="4">
    <source>
        <dbReference type="Google" id="ProtNLM"/>
    </source>
</evidence>
<keyword evidence="3" id="KW-1185">Reference proteome</keyword>
<dbReference type="RefSeq" id="WP_184736456.1">
    <property type="nucleotide sequence ID" value="NZ_BMRW01000003.1"/>
</dbReference>
<gene>
    <name evidence="2" type="ORF">FHS38_004758</name>
</gene>
<name>A0A7W7LEF7_STRNE</name>
<accession>A0A7W7LEF7</accession>
<evidence type="ECO:0000256" key="1">
    <source>
        <dbReference type="SAM" id="Phobius"/>
    </source>
</evidence>
<reference evidence="2 3" key="1">
    <citation type="submission" date="2020-08" db="EMBL/GenBank/DDBJ databases">
        <title>Genomic Encyclopedia of Type Strains, Phase III (KMG-III): the genomes of soil and plant-associated and newly described type strains.</title>
        <authorList>
            <person name="Whitman W."/>
        </authorList>
    </citation>
    <scope>NUCLEOTIDE SEQUENCE [LARGE SCALE GENOMIC DNA]</scope>
    <source>
        <strain evidence="2 3">CECT 3265</strain>
    </source>
</reference>
<organism evidence="2 3">
    <name type="scientific">Streptomyces netropsis</name>
    <name type="common">Streptoverticillium netropsis</name>
    <dbReference type="NCBI Taxonomy" id="55404"/>
    <lineage>
        <taxon>Bacteria</taxon>
        <taxon>Bacillati</taxon>
        <taxon>Actinomycetota</taxon>
        <taxon>Actinomycetes</taxon>
        <taxon>Kitasatosporales</taxon>
        <taxon>Streptomycetaceae</taxon>
        <taxon>Streptomyces</taxon>
    </lineage>
</organism>
<dbReference type="AlphaFoldDB" id="A0A7W7LEF7"/>
<feature type="transmembrane region" description="Helical" evidence="1">
    <location>
        <begin position="194"/>
        <end position="217"/>
    </location>
</feature>
<feature type="transmembrane region" description="Helical" evidence="1">
    <location>
        <begin position="40"/>
        <end position="65"/>
    </location>
</feature>
<protein>
    <recommendedName>
        <fullName evidence="4">Intracellular septation protein A</fullName>
    </recommendedName>
</protein>
<proteinExistence type="predicted"/>
<feature type="transmembrane region" description="Helical" evidence="1">
    <location>
        <begin position="109"/>
        <end position="126"/>
    </location>
</feature>
<dbReference type="NCBIfam" id="NF041646">
    <property type="entry name" value="VC0807_fam"/>
    <property type="match status" value="1"/>
</dbReference>
<keyword evidence="1" id="KW-0472">Membrane</keyword>
<keyword evidence="1" id="KW-1133">Transmembrane helix</keyword>
<sequence>MSSTTITDTPAAKTAGTDGRGRALLRSLSPLIVDALVPMALYYVLKGFGMGTVAALAWSSVVPALRTVWSLVKDRRLNALAALILVVNLAGLAFSTVSGDARLMLAKDSGVSSVIGIVVLVSAYAGRPLMSTGLKPWVTKGHPARVAAWERLSASSEPFRRAELTFSAVWGGALLAECVARVVGAYVLPVDTMVWLGNVILGFAIVFAMLVAGGLAADPMEKMVDADVKDHDARNDGAAHAGKA</sequence>
<evidence type="ECO:0000313" key="3">
    <source>
        <dbReference type="Proteomes" id="UP000556436"/>
    </source>
</evidence>
<keyword evidence="1" id="KW-0812">Transmembrane</keyword>
<comment type="caution">
    <text evidence="2">The sequence shown here is derived from an EMBL/GenBank/DDBJ whole genome shotgun (WGS) entry which is preliminary data.</text>
</comment>
<dbReference type="EMBL" id="JACHJG010000010">
    <property type="protein sequence ID" value="MBB4888687.1"/>
    <property type="molecule type" value="Genomic_DNA"/>
</dbReference>